<dbReference type="PANTHER" id="PTHR30469">
    <property type="entry name" value="MULTIDRUG RESISTANCE PROTEIN MDTA"/>
    <property type="match status" value="1"/>
</dbReference>
<dbReference type="EMBL" id="JF429412">
    <property type="protein sequence ID" value="AEQ20496.1"/>
    <property type="molecule type" value="Genomic_DNA"/>
</dbReference>
<evidence type="ECO:0000313" key="3">
    <source>
        <dbReference type="EMBL" id="AEQ20496.1"/>
    </source>
</evidence>
<reference evidence="3" key="2">
    <citation type="journal article" date="2011" name="J. Bacteriol.">
        <title>Long-chain N-acyl amino acid synthases are linked to the putative PEP-CTERM/exosortase protein-sorting system in Gram-negative bacteria.</title>
        <authorList>
            <person name="Craig J.W."/>
            <person name="Cherry M.A."/>
            <person name="Brady S.F."/>
        </authorList>
    </citation>
    <scope>NUCLEOTIDE SEQUENCE</scope>
</reference>
<dbReference type="Gene3D" id="2.40.420.20">
    <property type="match status" value="1"/>
</dbReference>
<sequence>MLALQSYEVIPAESDGIITARYVDPGALIPQVTTPGGSTPIVDLATLHPLRVYADVPQNLAAFVRNGDPATITVTQFPSRKFQGTVARHPEALAPDTRTMRIEVDLPNQDSALYPGMYATVVLNVSSADDAPFVPDDALIFREGDAYVPIVRNGRINLAKVILSNDDAREVEIASGLSAGDLIAVNVGEGVEEGDPVQPVMFGSATAQPVESGGKAANRHGS</sequence>
<dbReference type="SUPFAM" id="SSF111369">
    <property type="entry name" value="HlyD-like secretion proteins"/>
    <property type="match status" value="1"/>
</dbReference>
<evidence type="ECO:0000256" key="1">
    <source>
        <dbReference type="ARBA" id="ARBA00009477"/>
    </source>
</evidence>
<proteinExistence type="inferred from homology"/>
<dbReference type="FunFam" id="2.40.30.170:FF:000010">
    <property type="entry name" value="Efflux RND transporter periplasmic adaptor subunit"/>
    <property type="match status" value="1"/>
</dbReference>
<dbReference type="InterPro" id="IPR058792">
    <property type="entry name" value="Beta-barrel_RND_2"/>
</dbReference>
<dbReference type="AlphaFoldDB" id="G4WVP4"/>
<organism evidence="3">
    <name type="scientific">uncultured bacterium CSL144</name>
    <dbReference type="NCBI Taxonomy" id="1091570"/>
    <lineage>
        <taxon>Bacteria</taxon>
        <taxon>environmental samples</taxon>
    </lineage>
</organism>
<protein>
    <submittedName>
        <fullName evidence="3">RND family efflux transporter MFP subunit</fullName>
    </submittedName>
</protein>
<dbReference type="NCBIfam" id="TIGR01730">
    <property type="entry name" value="RND_mfp"/>
    <property type="match status" value="1"/>
</dbReference>
<feature type="domain" description="CusB-like beta-barrel" evidence="2">
    <location>
        <begin position="52"/>
        <end position="124"/>
    </location>
</feature>
<comment type="similarity">
    <text evidence="1">Belongs to the membrane fusion protein (MFP) (TC 8.A.1) family.</text>
</comment>
<accession>G4WVP4</accession>
<dbReference type="GO" id="GO:0015562">
    <property type="term" value="F:efflux transmembrane transporter activity"/>
    <property type="evidence" value="ECO:0007669"/>
    <property type="project" value="TreeGrafter"/>
</dbReference>
<evidence type="ECO:0000259" key="2">
    <source>
        <dbReference type="Pfam" id="PF25954"/>
    </source>
</evidence>
<dbReference type="PANTHER" id="PTHR30469:SF37">
    <property type="entry name" value="RAGD PROTEIN"/>
    <property type="match status" value="1"/>
</dbReference>
<dbReference type="GO" id="GO:1990281">
    <property type="term" value="C:efflux pump complex"/>
    <property type="evidence" value="ECO:0007669"/>
    <property type="project" value="TreeGrafter"/>
</dbReference>
<dbReference type="InterPro" id="IPR006143">
    <property type="entry name" value="RND_pump_MFP"/>
</dbReference>
<reference evidence="3" key="1">
    <citation type="journal article" date="2004" name="Appl. Environ. Microbiol.">
        <title>Long-chain N-acyltyrosine synthases from environmental DNA.</title>
        <authorList>
            <person name="Brady S.F."/>
            <person name="Chao C.J."/>
            <person name="Clardy J."/>
        </authorList>
    </citation>
    <scope>NUCLEOTIDE SEQUENCE</scope>
</reference>
<dbReference type="Gene3D" id="2.40.30.170">
    <property type="match status" value="1"/>
</dbReference>
<name>G4WVP4_9BACT</name>
<dbReference type="Pfam" id="PF25954">
    <property type="entry name" value="Beta-barrel_RND_2"/>
    <property type="match status" value="1"/>
</dbReference>